<dbReference type="InterPro" id="IPR018062">
    <property type="entry name" value="HTH_AraC-typ_CS"/>
</dbReference>
<reference evidence="5" key="1">
    <citation type="submission" date="2016-01" db="EMBL/GenBank/DDBJ databases">
        <authorList>
            <person name="Peeters C."/>
        </authorList>
    </citation>
    <scope>NUCLEOTIDE SEQUENCE [LARGE SCALE GENOMIC DNA]</scope>
    <source>
        <strain evidence="5">LMG 29323</strain>
    </source>
</reference>
<feature type="domain" description="HTH araC/xylS-type" evidence="4">
    <location>
        <begin position="228"/>
        <end position="326"/>
    </location>
</feature>
<evidence type="ECO:0000256" key="1">
    <source>
        <dbReference type="ARBA" id="ARBA00023015"/>
    </source>
</evidence>
<dbReference type="Gene3D" id="1.10.10.60">
    <property type="entry name" value="Homeodomain-like"/>
    <property type="match status" value="2"/>
</dbReference>
<evidence type="ECO:0000313" key="6">
    <source>
        <dbReference type="Proteomes" id="UP000054911"/>
    </source>
</evidence>
<dbReference type="SUPFAM" id="SSF46689">
    <property type="entry name" value="Homeodomain-like"/>
    <property type="match status" value="2"/>
</dbReference>
<accession>A0A158ATV8</accession>
<protein>
    <submittedName>
        <fullName evidence="5">AraC family transcriptional regulator</fullName>
    </submittedName>
</protein>
<dbReference type="GO" id="GO:0003700">
    <property type="term" value="F:DNA-binding transcription factor activity"/>
    <property type="evidence" value="ECO:0007669"/>
    <property type="project" value="InterPro"/>
</dbReference>
<dbReference type="AlphaFoldDB" id="A0A158ATV8"/>
<evidence type="ECO:0000313" key="5">
    <source>
        <dbReference type="EMBL" id="SAK60457.1"/>
    </source>
</evidence>
<dbReference type="STRING" id="1777141.AWB80_02585"/>
<dbReference type="RefSeq" id="WP_061175077.1">
    <property type="nucleotide sequence ID" value="NZ_FCOE02000007.1"/>
</dbReference>
<proteinExistence type="predicted"/>
<dbReference type="InterPro" id="IPR018060">
    <property type="entry name" value="HTH_AraC"/>
</dbReference>
<dbReference type="GO" id="GO:0043565">
    <property type="term" value="F:sequence-specific DNA binding"/>
    <property type="evidence" value="ECO:0007669"/>
    <property type="project" value="InterPro"/>
</dbReference>
<sequence length="337" mass="37152">MSHDILSDVLRTVRLRGALFFHVSGNRNWAAAAPAACDIAAIVMPECEHVMEYHVVTRGSCWGAIDGEAPVRLASGDIIVFPHGDAHVISSAPGMRAEVDVAALSTKIDQLPFALTFDAVEAGNNPCPDDIYETMLVCGFLGCDLRPFNPLIATLPRLLHLKESGGHGWINHFMQQAVVESRHKRPGGEAMLERMSEMMFVDAVRRYVDVLPEESRGWLAGLRDRFVGRALAVMHDAPAHEWTVEELGERVGLSRSALHERFVDMIGLPPMQYLVNWRMQVAAGLLRNTNATIAAVAQDVGYASEAAFIRAFKRLVGKPPATWRREKTRVEAVTHSA</sequence>
<name>A0A158ATV8_9BURK</name>
<evidence type="ECO:0000259" key="4">
    <source>
        <dbReference type="PROSITE" id="PS01124"/>
    </source>
</evidence>
<keyword evidence="1" id="KW-0805">Transcription regulation</keyword>
<dbReference type="PROSITE" id="PS01124">
    <property type="entry name" value="HTH_ARAC_FAMILY_2"/>
    <property type="match status" value="1"/>
</dbReference>
<dbReference type="Proteomes" id="UP000054911">
    <property type="component" value="Unassembled WGS sequence"/>
</dbReference>
<comment type="caution">
    <text evidence="5">The sequence shown here is derived from an EMBL/GenBank/DDBJ whole genome shotgun (WGS) entry which is preliminary data.</text>
</comment>
<dbReference type="OrthoDB" id="9789899at2"/>
<organism evidence="5 6">
    <name type="scientific">Caballeronia pedi</name>
    <dbReference type="NCBI Taxonomy" id="1777141"/>
    <lineage>
        <taxon>Bacteria</taxon>
        <taxon>Pseudomonadati</taxon>
        <taxon>Pseudomonadota</taxon>
        <taxon>Betaproteobacteria</taxon>
        <taxon>Burkholderiales</taxon>
        <taxon>Burkholderiaceae</taxon>
        <taxon>Caballeronia</taxon>
    </lineage>
</organism>
<keyword evidence="2" id="KW-0238">DNA-binding</keyword>
<evidence type="ECO:0000256" key="3">
    <source>
        <dbReference type="ARBA" id="ARBA00023163"/>
    </source>
</evidence>
<dbReference type="PANTHER" id="PTHR11019">
    <property type="entry name" value="HTH-TYPE TRANSCRIPTIONAL REGULATOR NIMR"/>
    <property type="match status" value="1"/>
</dbReference>
<dbReference type="SMART" id="SM00342">
    <property type="entry name" value="HTH_ARAC"/>
    <property type="match status" value="1"/>
</dbReference>
<dbReference type="PANTHER" id="PTHR11019:SF159">
    <property type="entry name" value="TRANSCRIPTIONAL REGULATOR-RELATED"/>
    <property type="match status" value="1"/>
</dbReference>
<dbReference type="EMBL" id="FCOE02000007">
    <property type="protein sequence ID" value="SAK60457.1"/>
    <property type="molecule type" value="Genomic_DNA"/>
</dbReference>
<dbReference type="Pfam" id="PF12833">
    <property type="entry name" value="HTH_18"/>
    <property type="match status" value="1"/>
</dbReference>
<dbReference type="Pfam" id="PF12852">
    <property type="entry name" value="Cupin_6"/>
    <property type="match status" value="1"/>
</dbReference>
<evidence type="ECO:0000256" key="2">
    <source>
        <dbReference type="ARBA" id="ARBA00023125"/>
    </source>
</evidence>
<keyword evidence="3" id="KW-0804">Transcription</keyword>
<keyword evidence="6" id="KW-1185">Reference proteome</keyword>
<dbReference type="PROSITE" id="PS00041">
    <property type="entry name" value="HTH_ARAC_FAMILY_1"/>
    <property type="match status" value="2"/>
</dbReference>
<dbReference type="InterPro" id="IPR032783">
    <property type="entry name" value="AraC_lig"/>
</dbReference>
<gene>
    <name evidence="5" type="ORF">AWB80_02585</name>
</gene>
<dbReference type="InterPro" id="IPR009057">
    <property type="entry name" value="Homeodomain-like_sf"/>
</dbReference>